<dbReference type="CDD" id="cd11058">
    <property type="entry name" value="CYP60B-like"/>
    <property type="match status" value="1"/>
</dbReference>
<evidence type="ECO:0000256" key="9">
    <source>
        <dbReference type="ARBA" id="ARBA00023004"/>
    </source>
</evidence>
<proteinExistence type="inferred from homology"/>
<dbReference type="PROSITE" id="PS00086">
    <property type="entry name" value="CYTOCHROME_P450"/>
    <property type="match status" value="1"/>
</dbReference>
<dbReference type="AlphaFoldDB" id="A0A1Y2A0C0"/>
<dbReference type="Pfam" id="PF00067">
    <property type="entry name" value="p450"/>
    <property type="match status" value="1"/>
</dbReference>
<evidence type="ECO:0000313" key="15">
    <source>
        <dbReference type="Proteomes" id="UP000193144"/>
    </source>
</evidence>
<dbReference type="GO" id="GO:0004497">
    <property type="term" value="F:monooxygenase activity"/>
    <property type="evidence" value="ECO:0007669"/>
    <property type="project" value="UniProtKB-KW"/>
</dbReference>
<keyword evidence="6 12" id="KW-0479">Metal-binding</keyword>
<sequence length="514" mass="58649">MASHMVQNAMHFLQELSLSVALTLFASLEAYAIIKVVYNLFFHPLRSYPGPLLARSTVLVAQWQALRGHSHVWPHELHHKYGPVVRTKPNELSFIDPQGWKDVFGHKPSNGIGPFAKNPSFYGPDIFGEPPGLIRADNVGHARQRKLVSHAFSERALREQEELIRGYVVLLVKKLKETATSVGKGRVNIVDWYNFTTFDIMADLTFGEPLNLLEGSNYTPWVRSLFGGIKAILFTQVLRVWPMLDFCLRALLPQSVKEMQKRHMRHTIDRVEKRMARKTDRPDIWTHLMRHSESDENKGKGLTTTEMHSNAGLFMLAGTETTATELSGLTYLLLKSPERMERLKNEVRSAFATPDEMTMVGLSQLRYLNACLEEGMRMFPPVPIGAERKVPQGGAKVCGNWLPGGTIVILPHFAAYHSPANFKKPDEFIPERWLPEGEEEFSDDKKDTLQPFSHGPRNCLGKNLAYHEMRLVLANILWNFDMELCDPSMNWLDMKVWILWDKKPLMVKLTPVRA</sequence>
<keyword evidence="9 12" id="KW-0408">Iron</keyword>
<dbReference type="SUPFAM" id="SSF48264">
    <property type="entry name" value="Cytochrome P450"/>
    <property type="match status" value="1"/>
</dbReference>
<evidence type="ECO:0000256" key="7">
    <source>
        <dbReference type="ARBA" id="ARBA00022989"/>
    </source>
</evidence>
<evidence type="ECO:0000256" key="3">
    <source>
        <dbReference type="ARBA" id="ARBA00010617"/>
    </source>
</evidence>
<keyword evidence="11" id="KW-0472">Membrane</keyword>
<dbReference type="InterPro" id="IPR001128">
    <property type="entry name" value="Cyt_P450"/>
</dbReference>
<evidence type="ECO:0000256" key="5">
    <source>
        <dbReference type="ARBA" id="ARBA00022692"/>
    </source>
</evidence>
<reference evidence="14 15" key="1">
    <citation type="submission" date="2016-07" db="EMBL/GenBank/DDBJ databases">
        <title>Pervasive Adenine N6-methylation of Active Genes in Fungi.</title>
        <authorList>
            <consortium name="DOE Joint Genome Institute"/>
            <person name="Mondo S.J."/>
            <person name="Dannebaum R.O."/>
            <person name="Kuo R.C."/>
            <person name="Labutti K."/>
            <person name="Haridas S."/>
            <person name="Kuo A."/>
            <person name="Salamov A."/>
            <person name="Ahrendt S.R."/>
            <person name="Lipzen A."/>
            <person name="Sullivan W."/>
            <person name="Andreopoulos W.B."/>
            <person name="Clum A."/>
            <person name="Lindquist E."/>
            <person name="Daum C."/>
            <person name="Ramamoorthy G.K."/>
            <person name="Gryganskyi A."/>
            <person name="Culley D."/>
            <person name="Magnuson J.K."/>
            <person name="James T.Y."/>
            <person name="O'Malley M.A."/>
            <person name="Stajich J.E."/>
            <person name="Spatafora J.W."/>
            <person name="Visel A."/>
            <person name="Grigoriev I.V."/>
        </authorList>
    </citation>
    <scope>NUCLEOTIDE SEQUENCE [LARGE SCALE GENOMIC DNA]</scope>
    <source>
        <strain evidence="14 15">CBS 115471</strain>
    </source>
</reference>
<gene>
    <name evidence="14" type="ORF">BCR34DRAFT_557892</name>
</gene>
<keyword evidence="10 13" id="KW-0503">Monooxygenase</keyword>
<evidence type="ECO:0000256" key="11">
    <source>
        <dbReference type="ARBA" id="ARBA00023136"/>
    </source>
</evidence>
<dbReference type="STRING" id="1231657.A0A1Y2A0C0"/>
<dbReference type="InterPro" id="IPR002401">
    <property type="entry name" value="Cyt_P450_E_grp-I"/>
</dbReference>
<evidence type="ECO:0000256" key="1">
    <source>
        <dbReference type="ARBA" id="ARBA00001971"/>
    </source>
</evidence>
<comment type="cofactor">
    <cofactor evidence="1 12">
        <name>heme</name>
        <dbReference type="ChEBI" id="CHEBI:30413"/>
    </cofactor>
</comment>
<dbReference type="GO" id="GO:0005506">
    <property type="term" value="F:iron ion binding"/>
    <property type="evidence" value="ECO:0007669"/>
    <property type="project" value="InterPro"/>
</dbReference>
<evidence type="ECO:0000256" key="4">
    <source>
        <dbReference type="ARBA" id="ARBA00022617"/>
    </source>
</evidence>
<feature type="binding site" description="axial binding residue" evidence="12">
    <location>
        <position position="459"/>
    </location>
    <ligand>
        <name>heme</name>
        <dbReference type="ChEBI" id="CHEBI:30413"/>
    </ligand>
    <ligandPart>
        <name>Fe</name>
        <dbReference type="ChEBI" id="CHEBI:18248"/>
    </ligandPart>
</feature>
<dbReference type="PANTHER" id="PTHR24305">
    <property type="entry name" value="CYTOCHROME P450"/>
    <property type="match status" value="1"/>
</dbReference>
<dbReference type="EMBL" id="MCFA01000021">
    <property type="protein sequence ID" value="ORY15952.1"/>
    <property type="molecule type" value="Genomic_DNA"/>
</dbReference>
<dbReference type="OrthoDB" id="1470350at2759"/>
<dbReference type="GO" id="GO:0016705">
    <property type="term" value="F:oxidoreductase activity, acting on paired donors, with incorporation or reduction of molecular oxygen"/>
    <property type="evidence" value="ECO:0007669"/>
    <property type="project" value="InterPro"/>
</dbReference>
<keyword evidence="8 13" id="KW-0560">Oxidoreductase</keyword>
<keyword evidence="15" id="KW-1185">Reference proteome</keyword>
<name>A0A1Y2A0C0_9PLEO</name>
<protein>
    <submittedName>
        <fullName evidence="14">Cytochrome P450</fullName>
    </submittedName>
</protein>
<keyword evidence="4 12" id="KW-0349">Heme</keyword>
<dbReference type="InterPro" id="IPR050121">
    <property type="entry name" value="Cytochrome_P450_monoxygenase"/>
</dbReference>
<keyword evidence="7" id="KW-1133">Transmembrane helix</keyword>
<evidence type="ECO:0000256" key="10">
    <source>
        <dbReference type="ARBA" id="ARBA00023033"/>
    </source>
</evidence>
<dbReference type="PANTHER" id="PTHR24305:SF210">
    <property type="entry name" value="CYTOCHROME P450 MONOOXYGENASE ASQL-RELATED"/>
    <property type="match status" value="1"/>
</dbReference>
<dbReference type="Proteomes" id="UP000193144">
    <property type="component" value="Unassembled WGS sequence"/>
</dbReference>
<organism evidence="14 15">
    <name type="scientific">Clohesyomyces aquaticus</name>
    <dbReference type="NCBI Taxonomy" id="1231657"/>
    <lineage>
        <taxon>Eukaryota</taxon>
        <taxon>Fungi</taxon>
        <taxon>Dikarya</taxon>
        <taxon>Ascomycota</taxon>
        <taxon>Pezizomycotina</taxon>
        <taxon>Dothideomycetes</taxon>
        <taxon>Pleosporomycetidae</taxon>
        <taxon>Pleosporales</taxon>
        <taxon>Lindgomycetaceae</taxon>
        <taxon>Clohesyomyces</taxon>
    </lineage>
</organism>
<dbReference type="GO" id="GO:0009403">
    <property type="term" value="P:toxin biosynthetic process"/>
    <property type="evidence" value="ECO:0007669"/>
    <property type="project" value="UniProtKB-ARBA"/>
</dbReference>
<evidence type="ECO:0000256" key="13">
    <source>
        <dbReference type="RuleBase" id="RU000461"/>
    </source>
</evidence>
<evidence type="ECO:0000256" key="8">
    <source>
        <dbReference type="ARBA" id="ARBA00023002"/>
    </source>
</evidence>
<dbReference type="FunFam" id="1.10.630.10:FF:000047">
    <property type="entry name" value="Cytochrome P450 monooxygenase"/>
    <property type="match status" value="1"/>
</dbReference>
<dbReference type="Gene3D" id="1.10.630.10">
    <property type="entry name" value="Cytochrome P450"/>
    <property type="match status" value="1"/>
</dbReference>
<keyword evidence="5" id="KW-0812">Transmembrane</keyword>
<comment type="caution">
    <text evidence="14">The sequence shown here is derived from an EMBL/GenBank/DDBJ whole genome shotgun (WGS) entry which is preliminary data.</text>
</comment>
<dbReference type="GO" id="GO:0016020">
    <property type="term" value="C:membrane"/>
    <property type="evidence" value="ECO:0007669"/>
    <property type="project" value="UniProtKB-SubCell"/>
</dbReference>
<dbReference type="InterPro" id="IPR036396">
    <property type="entry name" value="Cyt_P450_sf"/>
</dbReference>
<dbReference type="InterPro" id="IPR017972">
    <property type="entry name" value="Cyt_P450_CS"/>
</dbReference>
<dbReference type="GO" id="GO:0020037">
    <property type="term" value="F:heme binding"/>
    <property type="evidence" value="ECO:0007669"/>
    <property type="project" value="InterPro"/>
</dbReference>
<evidence type="ECO:0000256" key="2">
    <source>
        <dbReference type="ARBA" id="ARBA00004167"/>
    </source>
</evidence>
<evidence type="ECO:0000313" key="14">
    <source>
        <dbReference type="EMBL" id="ORY15952.1"/>
    </source>
</evidence>
<comment type="similarity">
    <text evidence="3 13">Belongs to the cytochrome P450 family.</text>
</comment>
<evidence type="ECO:0000256" key="12">
    <source>
        <dbReference type="PIRSR" id="PIRSR602401-1"/>
    </source>
</evidence>
<dbReference type="PRINTS" id="PR00385">
    <property type="entry name" value="P450"/>
</dbReference>
<dbReference type="PRINTS" id="PR00463">
    <property type="entry name" value="EP450I"/>
</dbReference>
<evidence type="ECO:0000256" key="6">
    <source>
        <dbReference type="ARBA" id="ARBA00022723"/>
    </source>
</evidence>
<comment type="subcellular location">
    <subcellularLocation>
        <location evidence="2">Membrane</location>
        <topology evidence="2">Single-pass membrane protein</topology>
    </subcellularLocation>
</comment>
<accession>A0A1Y2A0C0</accession>